<dbReference type="CDD" id="cd15482">
    <property type="entry name" value="Sialidase_non-viral"/>
    <property type="match status" value="1"/>
</dbReference>
<dbReference type="SUPFAM" id="SSF50939">
    <property type="entry name" value="Sialidases"/>
    <property type="match status" value="1"/>
</dbReference>
<dbReference type="PANTHER" id="PTHR43752">
    <property type="entry name" value="BNR/ASP-BOX REPEAT FAMILY PROTEIN"/>
    <property type="match status" value="1"/>
</dbReference>
<dbReference type="RefSeq" id="WP_145061876.1">
    <property type="nucleotide sequence ID" value="NZ_CP036263.1"/>
</dbReference>
<protein>
    <recommendedName>
        <fullName evidence="1">Sialidase domain-containing protein</fullName>
    </recommendedName>
</protein>
<dbReference type="OrthoDB" id="9764804at2"/>
<dbReference type="AlphaFoldDB" id="A0A517MZU2"/>
<dbReference type="KEGG" id="amob:HG15A2_37370"/>
<sequence>MHVKVTRRIFVQAALATQLVFGLLGSVPAKERSSKNEAEQGDTSTLAKKPHIVADGFITRDPSESAFMPYITPLSDGTWIATQYTASSLAAPDTEVQVLLSRDEGRHWERLPGLNLESSDNPWSYRSPSTTELPDGRLAMLVNRFRFSGKTLADLKTGAMPESERLVLWSSDAGHSWSAPQVVPADLPADKYTCHGMGRLMVLKPNRWMYPLQVGMPKGYANRDHKAAAVFTEDAGKTWSDFTIVADDTDDRIEYHDQNSTLLSNGDLYTMFWAIDWTKQSDLTNHWAISRDCGRSWSSPQPTNLRGQVCCPIALSDGRIAVIYNYRHKPQGVRLAVSNNFSEYDLENEVVVFDAGSETSTQKAANNTVIAKNTVIAFGRPNGVLLPNGDVLVAYFCTTGGVTHGRWAQVSVP</sequence>
<evidence type="ECO:0000313" key="3">
    <source>
        <dbReference type="Proteomes" id="UP000319852"/>
    </source>
</evidence>
<dbReference type="EMBL" id="CP036263">
    <property type="protein sequence ID" value="QDT00401.1"/>
    <property type="molecule type" value="Genomic_DNA"/>
</dbReference>
<feature type="domain" description="Sialidase" evidence="1">
    <location>
        <begin position="164"/>
        <end position="357"/>
    </location>
</feature>
<organism evidence="2 3">
    <name type="scientific">Adhaeretor mobilis</name>
    <dbReference type="NCBI Taxonomy" id="1930276"/>
    <lineage>
        <taxon>Bacteria</taxon>
        <taxon>Pseudomonadati</taxon>
        <taxon>Planctomycetota</taxon>
        <taxon>Planctomycetia</taxon>
        <taxon>Pirellulales</taxon>
        <taxon>Lacipirellulaceae</taxon>
        <taxon>Adhaeretor</taxon>
    </lineage>
</organism>
<dbReference type="InterPro" id="IPR011040">
    <property type="entry name" value="Sialidase"/>
</dbReference>
<dbReference type="Proteomes" id="UP000319852">
    <property type="component" value="Chromosome"/>
</dbReference>
<dbReference type="PANTHER" id="PTHR43752:SF2">
    <property type="entry name" value="BNR_ASP-BOX REPEAT FAMILY PROTEIN"/>
    <property type="match status" value="1"/>
</dbReference>
<gene>
    <name evidence="2" type="ORF">HG15A2_37370</name>
</gene>
<dbReference type="Gene3D" id="2.120.10.10">
    <property type="match status" value="1"/>
</dbReference>
<evidence type="ECO:0000313" key="2">
    <source>
        <dbReference type="EMBL" id="QDT00401.1"/>
    </source>
</evidence>
<evidence type="ECO:0000259" key="1">
    <source>
        <dbReference type="Pfam" id="PF13088"/>
    </source>
</evidence>
<dbReference type="InterPro" id="IPR036278">
    <property type="entry name" value="Sialidase_sf"/>
</dbReference>
<dbReference type="Pfam" id="PF13088">
    <property type="entry name" value="BNR_2"/>
    <property type="match status" value="1"/>
</dbReference>
<keyword evidence="3" id="KW-1185">Reference proteome</keyword>
<proteinExistence type="predicted"/>
<accession>A0A517MZU2</accession>
<reference evidence="2 3" key="1">
    <citation type="submission" date="2019-02" db="EMBL/GenBank/DDBJ databases">
        <title>Deep-cultivation of Planctomycetes and their phenomic and genomic characterization uncovers novel biology.</title>
        <authorList>
            <person name="Wiegand S."/>
            <person name="Jogler M."/>
            <person name="Boedeker C."/>
            <person name="Pinto D."/>
            <person name="Vollmers J."/>
            <person name="Rivas-Marin E."/>
            <person name="Kohn T."/>
            <person name="Peeters S.H."/>
            <person name="Heuer A."/>
            <person name="Rast P."/>
            <person name="Oberbeckmann S."/>
            <person name="Bunk B."/>
            <person name="Jeske O."/>
            <person name="Meyerdierks A."/>
            <person name="Storesund J.E."/>
            <person name="Kallscheuer N."/>
            <person name="Luecker S."/>
            <person name="Lage O.M."/>
            <person name="Pohl T."/>
            <person name="Merkel B.J."/>
            <person name="Hornburger P."/>
            <person name="Mueller R.-W."/>
            <person name="Bruemmer F."/>
            <person name="Labrenz M."/>
            <person name="Spormann A.M."/>
            <person name="Op den Camp H."/>
            <person name="Overmann J."/>
            <person name="Amann R."/>
            <person name="Jetten M.S.M."/>
            <person name="Mascher T."/>
            <person name="Medema M.H."/>
            <person name="Devos D.P."/>
            <person name="Kaster A.-K."/>
            <person name="Ovreas L."/>
            <person name="Rohde M."/>
            <person name="Galperin M.Y."/>
            <person name="Jogler C."/>
        </authorList>
    </citation>
    <scope>NUCLEOTIDE SEQUENCE [LARGE SCALE GENOMIC DNA]</scope>
    <source>
        <strain evidence="2 3">HG15A2</strain>
    </source>
</reference>
<name>A0A517MZU2_9BACT</name>